<dbReference type="SUPFAM" id="SSF140478">
    <property type="entry name" value="LemA-like"/>
    <property type="match status" value="1"/>
</dbReference>
<feature type="transmembrane region" description="Helical" evidence="1">
    <location>
        <begin position="6"/>
        <end position="29"/>
    </location>
</feature>
<dbReference type="Proteomes" id="UP000830236">
    <property type="component" value="Chromosome"/>
</dbReference>
<name>A0A9E7DCB3_9ACTO</name>
<organism evidence="2 3">
    <name type="scientific">Actinomyces graevenitzii</name>
    <dbReference type="NCBI Taxonomy" id="55565"/>
    <lineage>
        <taxon>Bacteria</taxon>
        <taxon>Bacillati</taxon>
        <taxon>Actinomycetota</taxon>
        <taxon>Actinomycetes</taxon>
        <taxon>Actinomycetales</taxon>
        <taxon>Actinomycetaceae</taxon>
        <taxon>Actinomyces</taxon>
    </lineage>
</organism>
<evidence type="ECO:0000313" key="3">
    <source>
        <dbReference type="Proteomes" id="UP000830236"/>
    </source>
</evidence>
<evidence type="ECO:0008006" key="4">
    <source>
        <dbReference type="Google" id="ProtNLM"/>
    </source>
</evidence>
<dbReference type="Gene3D" id="1.20.1440.20">
    <property type="entry name" value="LemA-like domain"/>
    <property type="match status" value="1"/>
</dbReference>
<evidence type="ECO:0000256" key="1">
    <source>
        <dbReference type="SAM" id="Phobius"/>
    </source>
</evidence>
<dbReference type="AlphaFoldDB" id="A0A9E7DCB3"/>
<proteinExistence type="predicted"/>
<dbReference type="KEGG" id="agh:M3I41_01015"/>
<dbReference type="InterPro" id="IPR023353">
    <property type="entry name" value="LemA-like_dom_sf"/>
</dbReference>
<keyword evidence="1" id="KW-0472">Membrane</keyword>
<protein>
    <recommendedName>
        <fullName evidence="4">LemA family protein</fullName>
    </recommendedName>
</protein>
<keyword evidence="1" id="KW-0812">Transmembrane</keyword>
<dbReference type="EMBL" id="CP097095">
    <property type="protein sequence ID" value="UQF79891.1"/>
    <property type="molecule type" value="Genomic_DNA"/>
</dbReference>
<accession>A0A9E7DCB3</accession>
<evidence type="ECO:0000313" key="2">
    <source>
        <dbReference type="EMBL" id="UQF79891.1"/>
    </source>
</evidence>
<sequence>MDSNPTGTIALFIGGGLLLLLWVAIIVVARVQVRSLGERLDHNWSDVEETLSRRHRRAKKLAREADKLGALEPGDMSALNEAIALAEQENQPLLRANYEDDITLILRRIVESVRAVNRNKEREYRLAYKRLKKADKAVAKARRDYNAMVPTYNFLCHGPLTAVARSAGRASSQYFLADKLKRKGTYKKPKDAKVLELEDKA</sequence>
<gene>
    <name evidence="2" type="ORF">M3I41_01015</name>
</gene>
<reference evidence="2" key="1">
    <citation type="submission" date="2022-05" db="EMBL/GenBank/DDBJ databases">
        <title>Using nanopore sequencing to obtain complete genomes from saliva samples.</title>
        <authorList>
            <person name="Baker J.L."/>
        </authorList>
    </citation>
    <scope>NUCLEOTIDE SEQUENCE</scope>
    <source>
        <strain evidence="2">JCVI-JB-Ag32</strain>
    </source>
</reference>
<keyword evidence="1" id="KW-1133">Transmembrane helix</keyword>